<comment type="caution">
    <text evidence="1">The sequence shown here is derived from an EMBL/GenBank/DDBJ whole genome shotgun (WGS) entry which is preliminary data.</text>
</comment>
<feature type="non-terminal residue" evidence="1">
    <location>
        <position position="117"/>
    </location>
</feature>
<proteinExistence type="predicted"/>
<organism evidence="1">
    <name type="scientific">marine sediment metagenome</name>
    <dbReference type="NCBI Taxonomy" id="412755"/>
    <lineage>
        <taxon>unclassified sequences</taxon>
        <taxon>metagenomes</taxon>
        <taxon>ecological metagenomes</taxon>
    </lineage>
</organism>
<accession>A0A0F9IA02</accession>
<dbReference type="AlphaFoldDB" id="A0A0F9IA02"/>
<evidence type="ECO:0008006" key="2">
    <source>
        <dbReference type="Google" id="ProtNLM"/>
    </source>
</evidence>
<protein>
    <recommendedName>
        <fullName evidence="2">Head decoration protein</fullName>
    </recommendedName>
</protein>
<name>A0A0F9IA02_9ZZZZ</name>
<dbReference type="EMBL" id="LAZR01019955">
    <property type="protein sequence ID" value="KKL90645.1"/>
    <property type="molecule type" value="Genomic_DNA"/>
</dbReference>
<evidence type="ECO:0000313" key="1">
    <source>
        <dbReference type="EMBL" id="KKL90645.1"/>
    </source>
</evidence>
<reference evidence="1" key="1">
    <citation type="journal article" date="2015" name="Nature">
        <title>Complex archaea that bridge the gap between prokaryotes and eukaryotes.</title>
        <authorList>
            <person name="Spang A."/>
            <person name="Saw J.H."/>
            <person name="Jorgensen S.L."/>
            <person name="Zaremba-Niedzwiedzka K."/>
            <person name="Martijn J."/>
            <person name="Lind A.E."/>
            <person name="van Eijk R."/>
            <person name="Schleper C."/>
            <person name="Guy L."/>
            <person name="Ettema T.J."/>
        </authorList>
    </citation>
    <scope>NUCLEOTIDE SEQUENCE</scope>
</reference>
<sequence length="117" mass="12160">MANEAKLLFELEPAIPFTVSESTGIEKGTLLKMTTDQTAVISSGVQDVLAGIAASEKIADDGKIRLGVYRRGIFRLLVSGSITTGDAVSATGTANEVWIAPVLANSATILGHTLEDA</sequence>
<gene>
    <name evidence="1" type="ORF">LCGC14_1902570</name>
</gene>